<organism evidence="2 3">
    <name type="scientific">Paralysiella testudinis</name>
    <dbReference type="NCBI Taxonomy" id="2809020"/>
    <lineage>
        <taxon>Bacteria</taxon>
        <taxon>Pseudomonadati</taxon>
        <taxon>Pseudomonadota</taxon>
        <taxon>Betaproteobacteria</taxon>
        <taxon>Neisseriales</taxon>
        <taxon>Neisseriaceae</taxon>
        <taxon>Paralysiella</taxon>
    </lineage>
</organism>
<dbReference type="KEGG" id="ptes:JQU52_12915"/>
<keyword evidence="3" id="KW-1185">Reference proteome</keyword>
<dbReference type="GO" id="GO:0016787">
    <property type="term" value="F:hydrolase activity"/>
    <property type="evidence" value="ECO:0007669"/>
    <property type="project" value="UniProtKB-KW"/>
</dbReference>
<dbReference type="RefSeq" id="WP_230338876.1">
    <property type="nucleotide sequence ID" value="NZ_CP069798.1"/>
</dbReference>
<sequence>MDSLTQAVLGATIQGVGMGRYQGRKALLYGAMLGTLPDLDVLIRYADPVSAMTYHRGFTHSLFVLPLLALVLAWLIKKRWPHSAYGFGRLYATLCLALVTHPLLDAFTVYGTQLWWPLTPTPQQWSGVFIIDPLYTLPMLAACVYALATRISAAAQKALAATLLWGCAYLAWGTYGQYHHQQRVQAALAQQGIAVKRIMATPMPLNTILYRVVAETDNGDYIDAVSGWLDQTPPEFIRQPQGLALAAPLQHDALYQRLAWFSDGWLRLDDINGQLVVTDLRMGVPGRHNFRFVMAEKQTDGRWQTVTPYRHEDDLGDLGQSLALLWQRMFDSRQSLPLASWALSGDGRQALDNR</sequence>
<name>A0A892ZGA2_9NEIS</name>
<reference evidence="2" key="1">
    <citation type="submission" date="2021-02" db="EMBL/GenBank/DDBJ databases">
        <title>Neisseriaceae sp. 26B isolated from the cloaca of a Common Toad-headed Turtle (Mesoclemmys nasuta).</title>
        <authorList>
            <person name="Spergser J."/>
            <person name="Busse H.-J."/>
        </authorList>
    </citation>
    <scope>NUCLEOTIDE SEQUENCE</scope>
    <source>
        <strain evidence="2">26B</strain>
    </source>
</reference>
<accession>A0A892ZGA2</accession>
<feature type="transmembrane region" description="Helical" evidence="1">
    <location>
        <begin position="58"/>
        <end position="76"/>
    </location>
</feature>
<feature type="transmembrane region" description="Helical" evidence="1">
    <location>
        <begin position="159"/>
        <end position="178"/>
    </location>
</feature>
<dbReference type="Pfam" id="PF04307">
    <property type="entry name" value="YdjM"/>
    <property type="match status" value="1"/>
</dbReference>
<proteinExistence type="predicted"/>
<dbReference type="PANTHER" id="PTHR40031:SF1">
    <property type="entry name" value="MEMBRANE-BOUND METAL-DEPENDENT HYDROLASE"/>
    <property type="match status" value="1"/>
</dbReference>
<evidence type="ECO:0000313" key="3">
    <source>
        <dbReference type="Proteomes" id="UP000653156"/>
    </source>
</evidence>
<dbReference type="InterPro" id="IPR053170">
    <property type="entry name" value="Transcription_regulator"/>
</dbReference>
<keyword evidence="1" id="KW-1133">Transmembrane helix</keyword>
<dbReference type="EMBL" id="CP069798">
    <property type="protein sequence ID" value="QRQ81580.1"/>
    <property type="molecule type" value="Genomic_DNA"/>
</dbReference>
<dbReference type="Proteomes" id="UP000653156">
    <property type="component" value="Chromosome"/>
</dbReference>
<gene>
    <name evidence="2" type="ORF">JQU52_12915</name>
</gene>
<feature type="transmembrane region" description="Helical" evidence="1">
    <location>
        <begin position="124"/>
        <end position="147"/>
    </location>
</feature>
<evidence type="ECO:0000313" key="2">
    <source>
        <dbReference type="EMBL" id="QRQ81580.1"/>
    </source>
</evidence>
<dbReference type="InterPro" id="IPR007404">
    <property type="entry name" value="YdjM-like"/>
</dbReference>
<feature type="transmembrane region" description="Helical" evidence="1">
    <location>
        <begin position="88"/>
        <end position="104"/>
    </location>
</feature>
<keyword evidence="2" id="KW-0378">Hydrolase</keyword>
<dbReference type="PANTHER" id="PTHR40031">
    <property type="entry name" value="HYPOTHETICAL MEMBRANE SPANNING PROTEIN"/>
    <property type="match status" value="1"/>
</dbReference>
<keyword evidence="1" id="KW-0472">Membrane</keyword>
<dbReference type="AlphaFoldDB" id="A0A892ZGA2"/>
<evidence type="ECO:0000256" key="1">
    <source>
        <dbReference type="SAM" id="Phobius"/>
    </source>
</evidence>
<keyword evidence="1" id="KW-0812">Transmembrane</keyword>
<protein>
    <submittedName>
        <fullName evidence="2">Metal-dependent hydrolase</fullName>
    </submittedName>
</protein>